<evidence type="ECO:0000256" key="1">
    <source>
        <dbReference type="SAM" id="MobiDB-lite"/>
    </source>
</evidence>
<sequence>MSLLRTTTPTKASTSTLNLHHDNTPKQAARAHLSAHRSSWGPPNTVSSTTGRTMVLAQWVMVSSRPKKKTILLNMLLPSPNPAPLTPALMEASMPNATHPCKAHSMIQAAWRRGGKTGLEGSLNGPIRPIKPSINVAKLTTATRAWRRFGLE</sequence>
<dbReference type="AlphaFoldDB" id="A0A7C9F1D2"/>
<evidence type="ECO:0000313" key="2">
    <source>
        <dbReference type="EMBL" id="MBA4680046.1"/>
    </source>
</evidence>
<accession>A0A7C9F1D2</accession>
<reference evidence="2" key="2">
    <citation type="submission" date="2020-07" db="EMBL/GenBank/DDBJ databases">
        <authorList>
            <person name="Vera ALvarez R."/>
            <person name="Arias-Moreno D.M."/>
            <person name="Jimenez-Jacinto V."/>
            <person name="Jimenez-Bremont J.F."/>
            <person name="Swaminathan K."/>
            <person name="Moose S.P."/>
            <person name="Guerrero-Gonzalez M.L."/>
            <person name="Marino-Ramirez L."/>
            <person name="Landsman D."/>
            <person name="Rodriguez-Kessler M."/>
            <person name="Delgado-Sanchez P."/>
        </authorList>
    </citation>
    <scope>NUCLEOTIDE SEQUENCE</scope>
    <source>
        <tissue evidence="2">Cladode</tissue>
    </source>
</reference>
<feature type="compositionally biased region" description="Low complexity" evidence="1">
    <location>
        <begin position="1"/>
        <end position="16"/>
    </location>
</feature>
<proteinExistence type="predicted"/>
<protein>
    <submittedName>
        <fullName evidence="2">Uncharacterized protein</fullName>
    </submittedName>
</protein>
<feature type="region of interest" description="Disordered" evidence="1">
    <location>
        <begin position="1"/>
        <end position="28"/>
    </location>
</feature>
<name>A0A7C9F1D2_OPUST</name>
<reference evidence="2" key="1">
    <citation type="journal article" date="2013" name="J. Plant Res.">
        <title>Effect of fungi and light on seed germination of three Opuntia species from semiarid lands of central Mexico.</title>
        <authorList>
            <person name="Delgado-Sanchez P."/>
            <person name="Jimenez-Bremont J.F."/>
            <person name="Guerrero-Gonzalez Mde L."/>
            <person name="Flores J."/>
        </authorList>
    </citation>
    <scope>NUCLEOTIDE SEQUENCE</scope>
    <source>
        <tissue evidence="2">Cladode</tissue>
    </source>
</reference>
<organism evidence="2">
    <name type="scientific">Opuntia streptacantha</name>
    <name type="common">Prickly pear cactus</name>
    <name type="synonym">Opuntia cardona</name>
    <dbReference type="NCBI Taxonomy" id="393608"/>
    <lineage>
        <taxon>Eukaryota</taxon>
        <taxon>Viridiplantae</taxon>
        <taxon>Streptophyta</taxon>
        <taxon>Embryophyta</taxon>
        <taxon>Tracheophyta</taxon>
        <taxon>Spermatophyta</taxon>
        <taxon>Magnoliopsida</taxon>
        <taxon>eudicotyledons</taxon>
        <taxon>Gunneridae</taxon>
        <taxon>Pentapetalae</taxon>
        <taxon>Caryophyllales</taxon>
        <taxon>Cactineae</taxon>
        <taxon>Cactaceae</taxon>
        <taxon>Opuntioideae</taxon>
        <taxon>Opuntia</taxon>
    </lineage>
</organism>
<dbReference type="EMBL" id="GISG01285461">
    <property type="protein sequence ID" value="MBA4680046.1"/>
    <property type="molecule type" value="Transcribed_RNA"/>
</dbReference>